<comment type="caution">
    <text evidence="8">The sequence shown here is derived from an EMBL/GenBank/DDBJ whole genome shotgun (WGS) entry which is preliminary data.</text>
</comment>
<dbReference type="InterPro" id="IPR017907">
    <property type="entry name" value="Znf_RING_CS"/>
</dbReference>
<accession>A0ABY0HE88</accession>
<protein>
    <recommendedName>
        <fullName evidence="10">RING-type domain-containing protein</fullName>
    </recommendedName>
</protein>
<evidence type="ECO:0000313" key="8">
    <source>
        <dbReference type="EMBL" id="RYO88500.1"/>
    </source>
</evidence>
<dbReference type="PANTHER" id="PTHR23327">
    <property type="entry name" value="RING FINGER PROTEIN 127"/>
    <property type="match status" value="1"/>
</dbReference>
<dbReference type="SMART" id="SM00464">
    <property type="entry name" value="LON"/>
    <property type="match status" value="1"/>
</dbReference>
<evidence type="ECO:0000256" key="5">
    <source>
        <dbReference type="SAM" id="MobiDB-lite"/>
    </source>
</evidence>
<dbReference type="Gene3D" id="1.20.58.1480">
    <property type="match status" value="1"/>
</dbReference>
<evidence type="ECO:0000256" key="2">
    <source>
        <dbReference type="ARBA" id="ARBA00022771"/>
    </source>
</evidence>
<feature type="domain" description="RING-type" evidence="6">
    <location>
        <begin position="46"/>
        <end position="84"/>
    </location>
</feature>
<evidence type="ECO:0000313" key="9">
    <source>
        <dbReference type="Proteomes" id="UP000294003"/>
    </source>
</evidence>
<dbReference type="InterPro" id="IPR003111">
    <property type="entry name" value="Lon_prtase_N"/>
</dbReference>
<evidence type="ECO:0000256" key="3">
    <source>
        <dbReference type="ARBA" id="ARBA00022833"/>
    </source>
</evidence>
<dbReference type="CDD" id="cd16514">
    <property type="entry name" value="RING-HC_LONFs_rpt2"/>
    <property type="match status" value="1"/>
</dbReference>
<dbReference type="Gene3D" id="2.30.130.40">
    <property type="entry name" value="LON domain-like"/>
    <property type="match status" value="1"/>
</dbReference>
<dbReference type="SMART" id="SM00184">
    <property type="entry name" value="RING"/>
    <property type="match status" value="1"/>
</dbReference>
<dbReference type="Gene3D" id="3.30.40.10">
    <property type="entry name" value="Zinc/RING finger domain, C3HC4 (zinc finger)"/>
    <property type="match status" value="1"/>
</dbReference>
<dbReference type="PROSITE" id="PS51787">
    <property type="entry name" value="LON_N"/>
    <property type="match status" value="1"/>
</dbReference>
<dbReference type="Proteomes" id="UP000294003">
    <property type="component" value="Unassembled WGS sequence"/>
</dbReference>
<dbReference type="EMBL" id="QJNS01000086">
    <property type="protein sequence ID" value="RYO88500.1"/>
    <property type="molecule type" value="Genomic_DNA"/>
</dbReference>
<name>A0ABY0HE88_9PEZI</name>
<proteinExistence type="predicted"/>
<feature type="compositionally biased region" description="Pro residues" evidence="5">
    <location>
        <begin position="276"/>
        <end position="288"/>
    </location>
</feature>
<dbReference type="Pfam" id="PF13923">
    <property type="entry name" value="zf-C3HC4_2"/>
    <property type="match status" value="1"/>
</dbReference>
<evidence type="ECO:0000256" key="1">
    <source>
        <dbReference type="ARBA" id="ARBA00022723"/>
    </source>
</evidence>
<evidence type="ECO:0000259" key="7">
    <source>
        <dbReference type="PROSITE" id="PS51787"/>
    </source>
</evidence>
<keyword evidence="9" id="KW-1185">Reference proteome</keyword>
<organism evidence="8 9">
    <name type="scientific">Monosporascus cannonballus</name>
    <dbReference type="NCBI Taxonomy" id="155416"/>
    <lineage>
        <taxon>Eukaryota</taxon>
        <taxon>Fungi</taxon>
        <taxon>Dikarya</taxon>
        <taxon>Ascomycota</taxon>
        <taxon>Pezizomycotina</taxon>
        <taxon>Sordariomycetes</taxon>
        <taxon>Xylariomycetidae</taxon>
        <taxon>Xylariales</taxon>
        <taxon>Xylariales incertae sedis</taxon>
        <taxon>Monosporascus</taxon>
    </lineage>
</organism>
<sequence>MAGLGKLDYSAEVSYAPVGAPEETVEKIDNAMLVRLKDSTRAEMDCQVCYAIFLDPITTACGHTFCRTCIQRVLDHSDLCPICRRGLSIQPQAASHRLPSNERLVKIINGLWADQVALRAHVYRLEQQANYNGFDTPLFVCTLSFPHMPTFLHVFEPRYRLMIRRAMEGNRTFGMVLHTPSSNPGEPEFAEFGTLLRIVNIEYFADGRSLVETRGISRFRVTRHGEQDGYVVANIKRIDDISLAEEEAVEAYETSRYAVRNLALPTDVAGADPGNPEQPAPARSPPAPISLDDLDAMSTRDLVDFATDFVTRMRIRSVSWLLPRIIAIYGECPSDPVQFPWWLASLLPVKEDEKYRLMSTTSVRQRMKICCRWIIEWEASRRLVSS</sequence>
<evidence type="ECO:0008006" key="10">
    <source>
        <dbReference type="Google" id="ProtNLM"/>
    </source>
</evidence>
<dbReference type="Pfam" id="PF02190">
    <property type="entry name" value="LON_substr_bdg"/>
    <property type="match status" value="1"/>
</dbReference>
<keyword evidence="2 4" id="KW-0863">Zinc-finger</keyword>
<dbReference type="InterPro" id="IPR046336">
    <property type="entry name" value="Lon_prtase_N_sf"/>
</dbReference>
<evidence type="ECO:0000256" key="4">
    <source>
        <dbReference type="PROSITE-ProRule" id="PRU00175"/>
    </source>
</evidence>
<dbReference type="SUPFAM" id="SSF57850">
    <property type="entry name" value="RING/U-box"/>
    <property type="match status" value="1"/>
</dbReference>
<feature type="domain" description="Lon N-terminal" evidence="7">
    <location>
        <begin position="125"/>
        <end position="378"/>
    </location>
</feature>
<dbReference type="InterPro" id="IPR001841">
    <property type="entry name" value="Znf_RING"/>
</dbReference>
<evidence type="ECO:0000259" key="6">
    <source>
        <dbReference type="PROSITE" id="PS50089"/>
    </source>
</evidence>
<dbReference type="SUPFAM" id="SSF88697">
    <property type="entry name" value="PUA domain-like"/>
    <property type="match status" value="1"/>
</dbReference>
<keyword evidence="1" id="KW-0479">Metal-binding</keyword>
<keyword evidence="3" id="KW-0862">Zinc</keyword>
<dbReference type="InterPro" id="IPR013083">
    <property type="entry name" value="Znf_RING/FYVE/PHD"/>
</dbReference>
<dbReference type="PROSITE" id="PS50089">
    <property type="entry name" value="ZF_RING_2"/>
    <property type="match status" value="1"/>
</dbReference>
<feature type="region of interest" description="Disordered" evidence="5">
    <location>
        <begin position="268"/>
        <end position="290"/>
    </location>
</feature>
<dbReference type="InterPro" id="IPR015947">
    <property type="entry name" value="PUA-like_sf"/>
</dbReference>
<gene>
    <name evidence="8" type="ORF">DL762_003706</name>
</gene>
<reference evidence="8 9" key="1">
    <citation type="submission" date="2018-06" db="EMBL/GenBank/DDBJ databases">
        <title>Complete Genomes of Monosporascus.</title>
        <authorList>
            <person name="Robinson A.J."/>
            <person name="Natvig D.O."/>
        </authorList>
    </citation>
    <scope>NUCLEOTIDE SEQUENCE [LARGE SCALE GENOMIC DNA]</scope>
    <source>
        <strain evidence="8 9">CBS 609.92</strain>
    </source>
</reference>
<dbReference type="PROSITE" id="PS00518">
    <property type="entry name" value="ZF_RING_1"/>
    <property type="match status" value="1"/>
</dbReference>
<dbReference type="PANTHER" id="PTHR23327:SF42">
    <property type="entry name" value="LON PEPTIDASE N-TERMINAL DOMAIN AND RING FINGER PROTEIN C14F5.10C"/>
    <property type="match status" value="1"/>
</dbReference>